<dbReference type="RefSeq" id="WP_349300533.1">
    <property type="nucleotide sequence ID" value="NZ_JBEDNQ010000010.1"/>
</dbReference>
<comment type="caution">
    <text evidence="2">The sequence shown here is derived from an EMBL/GenBank/DDBJ whole genome shotgun (WGS) entry which is preliminary data.</text>
</comment>
<name>A0ABV1KG76_9PSEU</name>
<proteinExistence type="inferred from homology"/>
<evidence type="ECO:0000313" key="3">
    <source>
        <dbReference type="Proteomes" id="UP001494902"/>
    </source>
</evidence>
<comment type="similarity">
    <text evidence="1">Belongs to the proline racemase family.</text>
</comment>
<gene>
    <name evidence="2" type="ORF">WIS52_23595</name>
</gene>
<protein>
    <submittedName>
        <fullName evidence="2">Proline racemase family protein</fullName>
    </submittedName>
</protein>
<dbReference type="Proteomes" id="UP001494902">
    <property type="component" value="Unassembled WGS sequence"/>
</dbReference>
<dbReference type="SFLD" id="SFLDS00028">
    <property type="entry name" value="Proline_Racemase"/>
    <property type="match status" value="1"/>
</dbReference>
<accession>A0ABV1KG76</accession>
<reference evidence="2 3" key="1">
    <citation type="submission" date="2024-03" db="EMBL/GenBank/DDBJ databases">
        <title>Draft genome sequence of Pseudonocardia nematodicida JCM 31783.</title>
        <authorList>
            <person name="Butdee W."/>
            <person name="Duangmal K."/>
        </authorList>
    </citation>
    <scope>NUCLEOTIDE SEQUENCE [LARGE SCALE GENOMIC DNA]</scope>
    <source>
        <strain evidence="2 3">JCM 31783</strain>
    </source>
</reference>
<dbReference type="PIRSF" id="PIRSF029792">
    <property type="entry name" value="Pro_racemase"/>
    <property type="match status" value="1"/>
</dbReference>
<evidence type="ECO:0000256" key="1">
    <source>
        <dbReference type="ARBA" id="ARBA00007529"/>
    </source>
</evidence>
<dbReference type="PANTHER" id="PTHR33442">
    <property type="entry name" value="TRANS-3-HYDROXY-L-PROLINE DEHYDRATASE"/>
    <property type="match status" value="1"/>
</dbReference>
<dbReference type="EMBL" id="JBEDNQ010000010">
    <property type="protein sequence ID" value="MEQ3553466.1"/>
    <property type="molecule type" value="Genomic_DNA"/>
</dbReference>
<organism evidence="2 3">
    <name type="scientific">Pseudonocardia nematodicida</name>
    <dbReference type="NCBI Taxonomy" id="1206997"/>
    <lineage>
        <taxon>Bacteria</taxon>
        <taxon>Bacillati</taxon>
        <taxon>Actinomycetota</taxon>
        <taxon>Actinomycetes</taxon>
        <taxon>Pseudonocardiales</taxon>
        <taxon>Pseudonocardiaceae</taxon>
        <taxon>Pseudonocardia</taxon>
    </lineage>
</organism>
<dbReference type="InterPro" id="IPR008794">
    <property type="entry name" value="Pro_racemase_fam"/>
</dbReference>
<dbReference type="Pfam" id="PF05544">
    <property type="entry name" value="Pro_racemase"/>
    <property type="match status" value="1"/>
</dbReference>
<sequence length="348" mass="36533">MRSVRSFSVVDCHSAGAAARVVVAGAPRVAGSTIAAQRLALRRDHDDLRKLLMYEPRGHATMSGSLLLPPCDPRADVGIVFIETGGWLTMCGAGTIGAATAVVETGMVPVVEPITTVTFDSPAGLVVAQVAVSDGAVQGVTIENVPSFLYARDVEIEVPGHGTVSVDVAYGGNFYAIVPASVFGLAVVPEHADRLAEVGRLVRDAANAAIEARHPERGEPEEIPDVLITDDAFGSADAHRVLVFFGEAGIDRSPGGTGTSARMAQRHARGQQQLGEDYVQESIIGTRFTGRLTRTLDLAGTTAVVPTITGRAFITATTTFHLDPDDPYPRGFGVGYAADAHRRAVVAR</sequence>
<dbReference type="Gene3D" id="3.10.310.10">
    <property type="entry name" value="Diaminopimelate Epimerase, Chain A, domain 1"/>
    <property type="match status" value="2"/>
</dbReference>
<evidence type="ECO:0000313" key="2">
    <source>
        <dbReference type="EMBL" id="MEQ3553466.1"/>
    </source>
</evidence>
<dbReference type="PANTHER" id="PTHR33442:SF5">
    <property type="entry name" value="BIFUNCTIONAL TRANS-3-HYDROXY-L-PROLINE DEHYDRATASE_2-EPIMERASE"/>
    <property type="match status" value="1"/>
</dbReference>
<keyword evidence="3" id="KW-1185">Reference proteome</keyword>
<dbReference type="SUPFAM" id="SSF54506">
    <property type="entry name" value="Diaminopimelate epimerase-like"/>
    <property type="match status" value="1"/>
</dbReference>